<reference evidence="2" key="1">
    <citation type="submission" date="2020-08" db="EMBL/GenBank/DDBJ databases">
        <title>Multicomponent nature underlies the extraordinary mechanical properties of spider dragline silk.</title>
        <authorList>
            <person name="Kono N."/>
            <person name="Nakamura H."/>
            <person name="Mori M."/>
            <person name="Yoshida Y."/>
            <person name="Ohtoshi R."/>
            <person name="Malay A.D."/>
            <person name="Moran D.A.P."/>
            <person name="Tomita M."/>
            <person name="Numata K."/>
            <person name="Arakawa K."/>
        </authorList>
    </citation>
    <scope>NUCLEOTIDE SEQUENCE</scope>
</reference>
<protein>
    <submittedName>
        <fullName evidence="2">Uncharacterized protein</fullName>
    </submittedName>
</protein>
<accession>A0A8X6PQZ6</accession>
<dbReference type="AlphaFoldDB" id="A0A8X6PQZ6"/>
<name>A0A8X6PQZ6_NEPPI</name>
<sequence>MDWLAILSCRELIVASLLQFQVDHSSSILSTTQPKHYVEALASLSQLAPYRVDQSIKNRRGDEFWVPIATKSHRSLLTVDSGVPVMMGSC</sequence>
<feature type="signal peptide" evidence="1">
    <location>
        <begin position="1"/>
        <end position="15"/>
    </location>
</feature>
<evidence type="ECO:0000313" key="2">
    <source>
        <dbReference type="EMBL" id="GFT84015.1"/>
    </source>
</evidence>
<proteinExistence type="predicted"/>
<gene>
    <name evidence="2" type="ORF">NPIL_296991</name>
</gene>
<keyword evidence="3" id="KW-1185">Reference proteome</keyword>
<dbReference type="Proteomes" id="UP000887013">
    <property type="component" value="Unassembled WGS sequence"/>
</dbReference>
<evidence type="ECO:0000256" key="1">
    <source>
        <dbReference type="SAM" id="SignalP"/>
    </source>
</evidence>
<feature type="chain" id="PRO_5036459623" evidence="1">
    <location>
        <begin position="16"/>
        <end position="90"/>
    </location>
</feature>
<evidence type="ECO:0000313" key="3">
    <source>
        <dbReference type="Proteomes" id="UP000887013"/>
    </source>
</evidence>
<comment type="caution">
    <text evidence="2">The sequence shown here is derived from an EMBL/GenBank/DDBJ whole genome shotgun (WGS) entry which is preliminary data.</text>
</comment>
<dbReference type="EMBL" id="BMAW01023689">
    <property type="protein sequence ID" value="GFT84015.1"/>
    <property type="molecule type" value="Genomic_DNA"/>
</dbReference>
<organism evidence="2 3">
    <name type="scientific">Nephila pilipes</name>
    <name type="common">Giant wood spider</name>
    <name type="synonym">Nephila maculata</name>
    <dbReference type="NCBI Taxonomy" id="299642"/>
    <lineage>
        <taxon>Eukaryota</taxon>
        <taxon>Metazoa</taxon>
        <taxon>Ecdysozoa</taxon>
        <taxon>Arthropoda</taxon>
        <taxon>Chelicerata</taxon>
        <taxon>Arachnida</taxon>
        <taxon>Araneae</taxon>
        <taxon>Araneomorphae</taxon>
        <taxon>Entelegynae</taxon>
        <taxon>Araneoidea</taxon>
        <taxon>Nephilidae</taxon>
        <taxon>Nephila</taxon>
    </lineage>
</organism>
<keyword evidence="1" id="KW-0732">Signal</keyword>